<keyword evidence="2" id="KW-1185">Reference proteome</keyword>
<dbReference type="AlphaFoldDB" id="A0A3M7MAX2"/>
<protein>
    <submittedName>
        <fullName evidence="1">Uncharacterized protein</fullName>
    </submittedName>
</protein>
<dbReference type="Proteomes" id="UP000265663">
    <property type="component" value="Unassembled WGS sequence"/>
</dbReference>
<accession>A0A3M7MAX2</accession>
<gene>
    <name evidence="1" type="ORF">GMOD_00006652</name>
</gene>
<evidence type="ECO:0000313" key="1">
    <source>
        <dbReference type="EMBL" id="RMZ71529.1"/>
    </source>
</evidence>
<proteinExistence type="predicted"/>
<dbReference type="EMBL" id="KE747827">
    <property type="protein sequence ID" value="RMZ71529.1"/>
    <property type="molecule type" value="Genomic_DNA"/>
</dbReference>
<organism evidence="1 2">
    <name type="scientific">Pyrenophora seminiperda CCB06</name>
    <dbReference type="NCBI Taxonomy" id="1302712"/>
    <lineage>
        <taxon>Eukaryota</taxon>
        <taxon>Fungi</taxon>
        <taxon>Dikarya</taxon>
        <taxon>Ascomycota</taxon>
        <taxon>Pezizomycotina</taxon>
        <taxon>Dothideomycetes</taxon>
        <taxon>Pleosporomycetidae</taxon>
        <taxon>Pleosporales</taxon>
        <taxon>Pleosporineae</taxon>
        <taxon>Pleosporaceae</taxon>
        <taxon>Pyrenophora</taxon>
    </lineage>
</organism>
<sequence length="112" mass="12269">MQLPGCPRLNIHVVSPQHTFHMPTCAPALGTPPLSTPINANRHIFHRCRQSMPDPASKPFPEQFMPPFRSLRGRSYGPCLDRLGLGLGVRFLHRTALCVLSAVAVASQASTM</sequence>
<name>A0A3M7MAX2_9PLEO</name>
<evidence type="ECO:0000313" key="2">
    <source>
        <dbReference type="Proteomes" id="UP000265663"/>
    </source>
</evidence>
<reference evidence="1 2" key="1">
    <citation type="journal article" date="2014" name="PLoS ONE">
        <title>De novo Genome Assembly of the Fungal Plant Pathogen Pyrenophora semeniperda.</title>
        <authorList>
            <person name="Soliai M.M."/>
            <person name="Meyer S.E."/>
            <person name="Udall J.A."/>
            <person name="Elzinga D.E."/>
            <person name="Hermansen R.A."/>
            <person name="Bodily P.M."/>
            <person name="Hart A.A."/>
            <person name="Coleman C.E."/>
        </authorList>
    </citation>
    <scope>NUCLEOTIDE SEQUENCE [LARGE SCALE GENOMIC DNA]</scope>
    <source>
        <strain evidence="1 2">CCB06</strain>
        <tissue evidence="1">Mycelium</tissue>
    </source>
</reference>